<accession>A0AA44EQQ4</accession>
<dbReference type="GO" id="GO:0006302">
    <property type="term" value="P:double-strand break repair"/>
    <property type="evidence" value="ECO:0007669"/>
    <property type="project" value="InterPro"/>
</dbReference>
<reference evidence="2" key="1">
    <citation type="submission" date="2019-07" db="EMBL/GenBank/DDBJ databases">
        <title>FDA dAtabase for Regulatory Grade micrObial Sequences (FDA-ARGOS): Supporting development and validation of Infectious Disease Dx tests.</title>
        <authorList>
            <person name="Bachman M."/>
            <person name="Young C."/>
            <person name="Tallon L."/>
            <person name="Sadzewicz L."/>
            <person name="Vavikolanu K."/>
            <person name="Mehta A."/>
            <person name="Aluvathingal J."/>
            <person name="Nadendla S."/>
            <person name="Nandy P."/>
            <person name="Geyer C."/>
            <person name="Yan Y."/>
            <person name="Sichtig H."/>
        </authorList>
    </citation>
    <scope>NUCLEOTIDE SEQUENCE</scope>
    <source>
        <strain evidence="2">FDAARGOS_618</strain>
    </source>
</reference>
<dbReference type="PANTHER" id="PTHR43581">
    <property type="entry name" value="ATP/GTP PHOSPHATASE"/>
    <property type="match status" value="1"/>
</dbReference>
<keyword evidence="3" id="KW-1185">Reference proteome</keyword>
<dbReference type="SUPFAM" id="SSF52540">
    <property type="entry name" value="P-loop containing nucleoside triphosphate hydrolases"/>
    <property type="match status" value="1"/>
</dbReference>
<dbReference type="Pfam" id="PF13304">
    <property type="entry name" value="AAA_21"/>
    <property type="match status" value="1"/>
</dbReference>
<dbReference type="InterPro" id="IPR051396">
    <property type="entry name" value="Bact_Antivir_Def_Nuclease"/>
</dbReference>
<evidence type="ECO:0000313" key="2">
    <source>
        <dbReference type="EMBL" id="NRF23191.1"/>
    </source>
</evidence>
<feature type="domain" description="AAA+ ATPase" evidence="1">
    <location>
        <begin position="46"/>
        <end position="298"/>
    </location>
</feature>
<proteinExistence type="predicted"/>
<dbReference type="GO" id="GO:0005524">
    <property type="term" value="F:ATP binding"/>
    <property type="evidence" value="ECO:0007669"/>
    <property type="project" value="InterPro"/>
</dbReference>
<protein>
    <submittedName>
        <fullName evidence="2">AAA family ATPase</fullName>
    </submittedName>
</protein>
<dbReference type="InterPro" id="IPR027417">
    <property type="entry name" value="P-loop_NTPase"/>
</dbReference>
<organism evidence="2 3">
    <name type="scientific">Agrobacterium pusense</name>
    <dbReference type="NCBI Taxonomy" id="648995"/>
    <lineage>
        <taxon>Bacteria</taxon>
        <taxon>Pseudomonadati</taxon>
        <taxon>Pseudomonadota</taxon>
        <taxon>Alphaproteobacteria</taxon>
        <taxon>Hyphomicrobiales</taxon>
        <taxon>Rhizobiaceae</taxon>
        <taxon>Rhizobium/Agrobacterium group</taxon>
        <taxon>Agrobacterium</taxon>
    </lineage>
</organism>
<dbReference type="SMART" id="SM00382">
    <property type="entry name" value="AAA"/>
    <property type="match status" value="1"/>
</dbReference>
<dbReference type="Pfam" id="PF13476">
    <property type="entry name" value="AAA_23"/>
    <property type="match status" value="1"/>
</dbReference>
<comment type="caution">
    <text evidence="2">The sequence shown here is derived from an EMBL/GenBank/DDBJ whole genome shotgun (WGS) entry which is preliminary data.</text>
</comment>
<dbReference type="InterPro" id="IPR003593">
    <property type="entry name" value="AAA+_ATPase"/>
</dbReference>
<dbReference type="Proteomes" id="UP001155820">
    <property type="component" value="Unassembled WGS sequence"/>
</dbReference>
<gene>
    <name evidence="2" type="ORF">FOB26_29490</name>
</gene>
<dbReference type="InterPro" id="IPR038729">
    <property type="entry name" value="Rad50/SbcC_AAA"/>
</dbReference>
<dbReference type="InterPro" id="IPR003959">
    <property type="entry name" value="ATPase_AAA_core"/>
</dbReference>
<dbReference type="PANTHER" id="PTHR43581:SF2">
    <property type="entry name" value="EXCINUCLEASE ATPASE SUBUNIT"/>
    <property type="match status" value="1"/>
</dbReference>
<dbReference type="AlphaFoldDB" id="A0AA44EQQ4"/>
<evidence type="ECO:0000259" key="1">
    <source>
        <dbReference type="SMART" id="SM00382"/>
    </source>
</evidence>
<dbReference type="GO" id="GO:0016887">
    <property type="term" value="F:ATP hydrolysis activity"/>
    <property type="evidence" value="ECO:0007669"/>
    <property type="project" value="InterPro"/>
</dbReference>
<dbReference type="Gene3D" id="3.40.50.300">
    <property type="entry name" value="P-loop containing nucleotide triphosphate hydrolases"/>
    <property type="match status" value="2"/>
</dbReference>
<sequence>MFKSEVRESTINDLLAKAEKRAYENYLPKLVLKKVRGFKDEPLNFDFPVTALIGPNGGGKTTALGAAACAYKSMVPRRFFAKSGVYDDSMQDWSIEYEIVDRKLNARDSVRRTATFKNARWNRDAPDRRVLLFGVSRTVPANEKSDMLRMANASFAVPEANIVQLSSDVAVAVSRILGKDASKFKRLSKDARGNIHLLTGNTPNGINYSEFHFGAGESSIIRMVMQIEAAPDSSLVLIEEIENGLHPVATVRLVEYLVMVAERKRIQVIFTTHSNEALLPLPSKAVWVAMHDRLLQGKLDIGALRAITGTVVKTAAIFVEDAFAKIWVEAILRARKSVLIDHIEVHAMEGDGIAVSANKHHNKNPATPFPSVCIIDGDSSQKDDPETGVFRLPGSVPESAVYQDVMDGWSAWGGKLSVALLREFESSEEIKKICEDVKRQNVDPHLIYAQIGERLGLVPETTVMGAFCSVWAQANPDKADAILSGVQNFIDKGKAAAKAVAER</sequence>
<evidence type="ECO:0000313" key="3">
    <source>
        <dbReference type="Proteomes" id="UP001155820"/>
    </source>
</evidence>
<dbReference type="EMBL" id="JABRWM010000006">
    <property type="protein sequence ID" value="NRF23191.1"/>
    <property type="molecule type" value="Genomic_DNA"/>
</dbReference>
<name>A0AA44EQQ4_9HYPH</name>